<dbReference type="VEuPathDB" id="FungiDB:SMAC_12675"/>
<evidence type="ECO:0000313" key="1">
    <source>
        <dbReference type="EMBL" id="KAA8628030.1"/>
    </source>
</evidence>
<accession>A0A8S8ZFW1</accession>
<dbReference type="AlphaFoldDB" id="A0A8S8ZFW1"/>
<proteinExistence type="predicted"/>
<dbReference type="Proteomes" id="UP000433876">
    <property type="component" value="Unassembled WGS sequence"/>
</dbReference>
<evidence type="ECO:0000313" key="2">
    <source>
        <dbReference type="Proteomes" id="UP000433876"/>
    </source>
</evidence>
<protein>
    <submittedName>
        <fullName evidence="1">Uncharacterized protein</fullName>
    </submittedName>
</protein>
<comment type="caution">
    <text evidence="1">The sequence shown here is derived from an EMBL/GenBank/DDBJ whole genome shotgun (WGS) entry which is preliminary data.</text>
</comment>
<dbReference type="EMBL" id="NMPR01000213">
    <property type="protein sequence ID" value="KAA8628030.1"/>
    <property type="molecule type" value="Genomic_DNA"/>
</dbReference>
<name>A0A8S8ZFW1_SORMA</name>
<gene>
    <name evidence="1" type="ORF">SMACR_12675</name>
</gene>
<organism evidence="1 2">
    <name type="scientific">Sordaria macrospora</name>
    <dbReference type="NCBI Taxonomy" id="5147"/>
    <lineage>
        <taxon>Eukaryota</taxon>
        <taxon>Fungi</taxon>
        <taxon>Dikarya</taxon>
        <taxon>Ascomycota</taxon>
        <taxon>Pezizomycotina</taxon>
        <taxon>Sordariomycetes</taxon>
        <taxon>Sordariomycetidae</taxon>
        <taxon>Sordariales</taxon>
        <taxon>Sordariaceae</taxon>
        <taxon>Sordaria</taxon>
    </lineage>
</organism>
<sequence>MIKKIKIFSMLTFRDSTLQGNNIFRSMTYRSLGQFMDTESQKNLSEILDKLEESRILLDTEGQKHQNIYKSNSQQNTDYNFKADLKKYLELQNKVQTSQQKNFGIAESIINKSIQREYKCKELKDYLKEEFPSINRDFQDQEGILKQYLLDAFNQAKTQN</sequence>
<reference evidence="1 2" key="1">
    <citation type="submission" date="2017-07" db="EMBL/GenBank/DDBJ databases">
        <title>Genome sequence of the Sordaria macrospora wild type strain R19027.</title>
        <authorList>
            <person name="Nowrousian M."/>
            <person name="Teichert I."/>
            <person name="Kueck U."/>
        </authorList>
    </citation>
    <scope>NUCLEOTIDE SEQUENCE [LARGE SCALE GENOMIC DNA]</scope>
    <source>
        <strain evidence="1 2">R19027</strain>
        <tissue evidence="1">Mycelium</tissue>
    </source>
</reference>